<evidence type="ECO:0000313" key="2">
    <source>
        <dbReference type="EMBL" id="CAD2220551.1"/>
    </source>
</evidence>
<evidence type="ECO:0000313" key="3">
    <source>
        <dbReference type="Proteomes" id="UP000515908"/>
    </source>
</evidence>
<dbReference type="SUPFAM" id="SSF56300">
    <property type="entry name" value="Metallo-dependent phosphatases"/>
    <property type="match status" value="1"/>
</dbReference>
<dbReference type="PANTHER" id="PTHR46546:SF4">
    <property type="entry name" value="SHEWANELLA-LIKE PROTEIN PHOSPHATASE 1"/>
    <property type="match status" value="1"/>
</dbReference>
<dbReference type="VEuPathDB" id="TriTrypDB:ADEAN_000807300"/>
<dbReference type="EMBL" id="LR877161">
    <property type="protein sequence ID" value="CAD2220551.1"/>
    <property type="molecule type" value="Genomic_DNA"/>
</dbReference>
<dbReference type="PANTHER" id="PTHR46546">
    <property type="entry name" value="SHEWANELLA-LIKE PROTEIN PHOSPHATASE 1"/>
    <property type="match status" value="1"/>
</dbReference>
<dbReference type="Gene3D" id="3.60.21.10">
    <property type="match status" value="1"/>
</dbReference>
<accession>A0A7G2CNN0</accession>
<keyword evidence="3" id="KW-1185">Reference proteome</keyword>
<reference evidence="2 3" key="1">
    <citation type="submission" date="2020-08" db="EMBL/GenBank/DDBJ databases">
        <authorList>
            <person name="Newling K."/>
            <person name="Davey J."/>
            <person name="Forrester S."/>
        </authorList>
    </citation>
    <scope>NUCLEOTIDE SEQUENCE [LARGE SCALE GENOMIC DNA]</scope>
    <source>
        <strain evidence="3">Crithidia deanei Carvalho (ATCC PRA-265)</strain>
    </source>
</reference>
<sequence length="247" mass="27958">MGDLIDRGEEDLECLNLAFDMFEQAKDSKNDVVLLLGNHELLNLELHFHYVAKNFGGFLSKELRRKAFEGPFGKFIKDNFKAMFVSEGVAFVHAGFENGPALVSPDQLNSRLQQALNDKDYRNPIFRSNGPFWSRKMVYDGYSGKCEETEKLLNFYGVERVVVGHTPQRQGRIGVLCGGKILAIDVGLSRWMYNNFAALEVLVDTVQLPDGRLEERTQLSEISKGGSRTVIEERRKFLNADADNDDL</sequence>
<gene>
    <name evidence="2" type="ORF">ADEAN_000807300</name>
</gene>
<protein>
    <submittedName>
        <fullName evidence="2">Calcineurin-like phosphoesterase, putative</fullName>
    </submittedName>
</protein>
<proteinExistence type="predicted"/>
<dbReference type="AlphaFoldDB" id="A0A7G2CNN0"/>
<dbReference type="Proteomes" id="UP000515908">
    <property type="component" value="Chromosome 17"/>
</dbReference>
<dbReference type="Pfam" id="PF00149">
    <property type="entry name" value="Metallophos"/>
    <property type="match status" value="1"/>
</dbReference>
<feature type="domain" description="Calcineurin-like phosphoesterase" evidence="1">
    <location>
        <begin position="2"/>
        <end position="168"/>
    </location>
</feature>
<dbReference type="OrthoDB" id="5976022at2759"/>
<name>A0A7G2CNN0_9TRYP</name>
<evidence type="ECO:0000259" key="1">
    <source>
        <dbReference type="Pfam" id="PF00149"/>
    </source>
</evidence>
<organism evidence="2 3">
    <name type="scientific">Angomonas deanei</name>
    <dbReference type="NCBI Taxonomy" id="59799"/>
    <lineage>
        <taxon>Eukaryota</taxon>
        <taxon>Discoba</taxon>
        <taxon>Euglenozoa</taxon>
        <taxon>Kinetoplastea</taxon>
        <taxon>Metakinetoplastina</taxon>
        <taxon>Trypanosomatida</taxon>
        <taxon>Trypanosomatidae</taxon>
        <taxon>Strigomonadinae</taxon>
        <taxon>Angomonas</taxon>
    </lineage>
</organism>
<dbReference type="InterPro" id="IPR029052">
    <property type="entry name" value="Metallo-depent_PP-like"/>
</dbReference>
<dbReference type="InterPro" id="IPR004843">
    <property type="entry name" value="Calcineurin-like_PHP"/>
</dbReference>
<dbReference type="GO" id="GO:0016787">
    <property type="term" value="F:hydrolase activity"/>
    <property type="evidence" value="ECO:0007669"/>
    <property type="project" value="InterPro"/>
</dbReference>